<proteinExistence type="predicted"/>
<feature type="domain" description="Thoeris protein ThsB TIR-like" evidence="1">
    <location>
        <begin position="156"/>
        <end position="252"/>
    </location>
</feature>
<evidence type="ECO:0000259" key="1">
    <source>
        <dbReference type="Pfam" id="PF08937"/>
    </source>
</evidence>
<accession>A0ABD5XH08</accession>
<name>A0ABD5XH08_9EURY</name>
<gene>
    <name evidence="2" type="ORF">ACFQI8_14285</name>
</gene>
<dbReference type="AlphaFoldDB" id="A0ABD5XH08"/>
<comment type="caution">
    <text evidence="2">The sequence shown here is derived from an EMBL/GenBank/DDBJ whole genome shotgun (WGS) entry which is preliminary data.</text>
</comment>
<organism evidence="2 3">
    <name type="scientific">Haloferax chudinovii</name>
    <dbReference type="NCBI Taxonomy" id="1109010"/>
    <lineage>
        <taxon>Archaea</taxon>
        <taxon>Methanobacteriati</taxon>
        <taxon>Methanobacteriota</taxon>
        <taxon>Stenosarchaea group</taxon>
        <taxon>Halobacteria</taxon>
        <taxon>Halobacteriales</taxon>
        <taxon>Haloferacaceae</taxon>
        <taxon>Haloferax</taxon>
    </lineage>
</organism>
<reference evidence="2 3" key="1">
    <citation type="journal article" date="2019" name="Int. J. Syst. Evol. Microbiol.">
        <title>The Global Catalogue of Microorganisms (GCM) 10K type strain sequencing project: providing services to taxonomists for standard genome sequencing and annotation.</title>
        <authorList>
            <consortium name="The Broad Institute Genomics Platform"/>
            <consortium name="The Broad Institute Genome Sequencing Center for Infectious Disease"/>
            <person name="Wu L."/>
            <person name="Ma J."/>
        </authorList>
    </citation>
    <scope>NUCLEOTIDE SEQUENCE [LARGE SCALE GENOMIC DNA]</scope>
    <source>
        <strain evidence="2 3">DSM 26526</strain>
    </source>
</reference>
<dbReference type="Pfam" id="PF08937">
    <property type="entry name" value="ThsB_TIR"/>
    <property type="match status" value="1"/>
</dbReference>
<dbReference type="Proteomes" id="UP001596460">
    <property type="component" value="Unassembled WGS sequence"/>
</dbReference>
<evidence type="ECO:0000313" key="3">
    <source>
        <dbReference type="Proteomes" id="UP001596460"/>
    </source>
</evidence>
<protein>
    <submittedName>
        <fullName evidence="2">TIR domain-containing protein</fullName>
    </submittedName>
</protein>
<dbReference type="RefSeq" id="WP_390245903.1">
    <property type="nucleotide sequence ID" value="NZ_JBHTAB010000008.1"/>
</dbReference>
<keyword evidence="3" id="KW-1185">Reference proteome</keyword>
<dbReference type="SUPFAM" id="SSF52206">
    <property type="entry name" value="Hypothetical protein MTH538"/>
    <property type="match status" value="1"/>
</dbReference>
<dbReference type="InterPro" id="IPR036490">
    <property type="entry name" value="ThsB_TIR-like_sf"/>
</dbReference>
<dbReference type="EMBL" id="JBHTAB010000008">
    <property type="protein sequence ID" value="MFC7130556.1"/>
    <property type="molecule type" value="Genomic_DNA"/>
</dbReference>
<evidence type="ECO:0000313" key="2">
    <source>
        <dbReference type="EMBL" id="MFC7130556.1"/>
    </source>
</evidence>
<sequence length="281" mass="31697">MTPNEKDHVTSIPTVEAERSNGSLDVNSLVNANNDDQFADLFTDTTDGGLPTNANTVPVPTTNKQNPDYLNLGKSLLSGYAEWKEGEFEHDPHEDPVRYLLHDSPELIVAAVVAGYLSYKGIQGLGSLASSASTSDKAKSRTQPRLPLENRAYRLFVSHSWKYSEHFERIQEFLDDDDRLEWHNFSIPEDDPLEFEDRNDLRQKLYQQVRQANVIIVIAGMYVSHSEWIEEEIEMAEHFDKPIIGVRPNGNQRIPASVQEAAVDIVGWRQKSIVNAIAKHG</sequence>
<dbReference type="InterPro" id="IPR015032">
    <property type="entry name" value="ThsB__TIR-like_domain"/>
</dbReference>
<dbReference type="Gene3D" id="3.40.50.9200">
    <property type="entry name" value="Hypothetical protein MTH538"/>
    <property type="match status" value="1"/>
</dbReference>